<dbReference type="Proteomes" id="UP000243524">
    <property type="component" value="Unassembled WGS sequence"/>
</dbReference>
<dbReference type="OrthoDB" id="2428213at2"/>
<dbReference type="RefSeq" id="WP_101331295.1">
    <property type="nucleotide sequence ID" value="NZ_PJNH01000002.1"/>
</dbReference>
<evidence type="ECO:0000313" key="2">
    <source>
        <dbReference type="EMBL" id="PKR77687.1"/>
    </source>
</evidence>
<feature type="transmembrane region" description="Helical" evidence="1">
    <location>
        <begin position="75"/>
        <end position="94"/>
    </location>
</feature>
<keyword evidence="3" id="KW-1185">Reference proteome</keyword>
<accession>A0A2I0QTL6</accession>
<evidence type="ECO:0000256" key="1">
    <source>
        <dbReference type="SAM" id="Phobius"/>
    </source>
</evidence>
<feature type="transmembrane region" description="Helical" evidence="1">
    <location>
        <begin position="49"/>
        <end position="69"/>
    </location>
</feature>
<keyword evidence="1" id="KW-0812">Transmembrane</keyword>
<proteinExistence type="predicted"/>
<organism evidence="2 3">
    <name type="scientific">Halalkalibacillus sediminis</name>
    <dbReference type="NCBI Taxonomy" id="2018042"/>
    <lineage>
        <taxon>Bacteria</taxon>
        <taxon>Bacillati</taxon>
        <taxon>Bacillota</taxon>
        <taxon>Bacilli</taxon>
        <taxon>Bacillales</taxon>
        <taxon>Bacillaceae</taxon>
        <taxon>Halalkalibacillus</taxon>
    </lineage>
</organism>
<name>A0A2I0QTL6_9BACI</name>
<feature type="transmembrane region" description="Helical" evidence="1">
    <location>
        <begin position="6"/>
        <end position="23"/>
    </location>
</feature>
<dbReference type="EMBL" id="PJNH01000002">
    <property type="protein sequence ID" value="PKR77687.1"/>
    <property type="molecule type" value="Genomic_DNA"/>
</dbReference>
<feature type="transmembrane region" description="Helical" evidence="1">
    <location>
        <begin position="106"/>
        <end position="127"/>
    </location>
</feature>
<comment type="caution">
    <text evidence="2">The sequence shown here is derived from an EMBL/GenBank/DDBJ whole genome shotgun (WGS) entry which is preliminary data.</text>
</comment>
<dbReference type="Pfam" id="PF13789">
    <property type="entry name" value="DUF4181"/>
    <property type="match status" value="1"/>
</dbReference>
<evidence type="ECO:0000313" key="3">
    <source>
        <dbReference type="Proteomes" id="UP000243524"/>
    </source>
</evidence>
<reference evidence="2 3" key="1">
    <citation type="submission" date="2017-06" db="EMBL/GenBank/DDBJ databases">
        <title>the draft geome sequence of Illustriluteabacillus marina B3227.</title>
        <authorList>
            <person name="He R.-H."/>
            <person name="Du Z.-J."/>
        </authorList>
    </citation>
    <scope>NUCLEOTIDE SEQUENCE [LARGE SCALE GENOMIC DNA]</scope>
    <source>
        <strain evidence="2 3">B3227</strain>
    </source>
</reference>
<protein>
    <recommendedName>
        <fullName evidence="4">DUF4181 domain-containing protein</fullName>
    </recommendedName>
</protein>
<keyword evidence="1" id="KW-1133">Transmembrane helix</keyword>
<evidence type="ECO:0008006" key="4">
    <source>
        <dbReference type="Google" id="ProtNLM"/>
    </source>
</evidence>
<keyword evidence="1" id="KW-0472">Membrane</keyword>
<sequence>MFWPLLWILGSFILSIYIVNTILRNKYNIQKRDWTDFDNNHVNGTHRKISFFMFIITALVFIIVVYLRFPKDPTYIFFGFAIVTLLLNETLKVYMEWKHRRQEKHYILDASNLVLSLIFTVIFYVYAISNFPSPY</sequence>
<dbReference type="InterPro" id="IPR025441">
    <property type="entry name" value="DUF4181"/>
</dbReference>
<dbReference type="AlphaFoldDB" id="A0A2I0QTL6"/>
<gene>
    <name evidence="2" type="ORF">CEY16_07070</name>
</gene>